<evidence type="ECO:0000259" key="1">
    <source>
        <dbReference type="Pfam" id="PF01637"/>
    </source>
</evidence>
<dbReference type="EMBL" id="FMXC01000028">
    <property type="protein sequence ID" value="SDA65061.1"/>
    <property type="molecule type" value="Genomic_DNA"/>
</dbReference>
<dbReference type="SUPFAM" id="SSF52540">
    <property type="entry name" value="P-loop containing nucleoside triphosphate hydrolases"/>
    <property type="match status" value="1"/>
</dbReference>
<accession>A0ABY0MDN2</accession>
<dbReference type="PANTHER" id="PTHR34704:SF1">
    <property type="entry name" value="ATPASE"/>
    <property type="match status" value="1"/>
</dbReference>
<dbReference type="Pfam" id="PF01637">
    <property type="entry name" value="ATPase_2"/>
    <property type="match status" value="1"/>
</dbReference>
<protein>
    <submittedName>
        <fullName evidence="2">ATPase</fullName>
    </submittedName>
</protein>
<dbReference type="Gene3D" id="3.40.50.300">
    <property type="entry name" value="P-loop containing nucleotide triphosphate hydrolases"/>
    <property type="match status" value="1"/>
</dbReference>
<dbReference type="PANTHER" id="PTHR34704">
    <property type="entry name" value="ATPASE"/>
    <property type="match status" value="1"/>
</dbReference>
<name>A0ABY0MDN2_9LACO</name>
<sequence length="142" mass="16222">MFIGRKEELAKLERHYDSGEFEFAVIDGRRRIGKTTLISEFVKDKATIFFTGMQENANSNLKYLSQAVLKFENPTSTGTASFPSFNDLLEEVGKIAAKQRVVWIIDEYPYLAESYPGFSSLLQKFIDRVFLKTKLFLILCGS</sequence>
<keyword evidence="3" id="KW-1185">Reference proteome</keyword>
<evidence type="ECO:0000313" key="2">
    <source>
        <dbReference type="EMBL" id="SDA65061.1"/>
    </source>
</evidence>
<gene>
    <name evidence="2" type="ORF">SAMN02983011_01936</name>
</gene>
<organism evidence="2 3">
    <name type="scientific">Lactobacillus kefiranofaciens</name>
    <dbReference type="NCBI Taxonomy" id="267818"/>
    <lineage>
        <taxon>Bacteria</taxon>
        <taxon>Bacillati</taxon>
        <taxon>Bacillota</taxon>
        <taxon>Bacilli</taxon>
        <taxon>Lactobacillales</taxon>
        <taxon>Lactobacillaceae</taxon>
        <taxon>Lactobacillus</taxon>
    </lineage>
</organism>
<dbReference type="Proteomes" id="UP000181860">
    <property type="component" value="Unassembled WGS sequence"/>
</dbReference>
<evidence type="ECO:0000313" key="3">
    <source>
        <dbReference type="Proteomes" id="UP000181860"/>
    </source>
</evidence>
<proteinExistence type="predicted"/>
<comment type="caution">
    <text evidence="2">The sequence shown here is derived from an EMBL/GenBank/DDBJ whole genome shotgun (WGS) entry which is preliminary data.</text>
</comment>
<reference evidence="2 3" key="1">
    <citation type="submission" date="2016-10" db="EMBL/GenBank/DDBJ databases">
        <authorList>
            <person name="Varghese N."/>
            <person name="Submissions S."/>
        </authorList>
    </citation>
    <scope>NUCLEOTIDE SEQUENCE [LARGE SCALE GENOMIC DNA]</scope>
    <source>
        <strain evidence="2 3">ATCC 43761</strain>
    </source>
</reference>
<dbReference type="InterPro" id="IPR027417">
    <property type="entry name" value="P-loop_NTPase"/>
</dbReference>
<dbReference type="InterPro" id="IPR011579">
    <property type="entry name" value="ATPase_dom"/>
</dbReference>
<feature type="domain" description="ATPase" evidence="1">
    <location>
        <begin position="2"/>
        <end position="142"/>
    </location>
</feature>